<dbReference type="InterPro" id="IPR029071">
    <property type="entry name" value="Ubiquitin-like_domsf"/>
</dbReference>
<dbReference type="PROSITE" id="PS50053">
    <property type="entry name" value="UBIQUITIN_2"/>
    <property type="match status" value="1"/>
</dbReference>
<evidence type="ECO:0000256" key="1">
    <source>
        <dbReference type="ARBA" id="ARBA00022499"/>
    </source>
</evidence>
<dbReference type="InterPro" id="IPR000626">
    <property type="entry name" value="Ubiquitin-like_dom"/>
</dbReference>
<comment type="caution">
    <text evidence="4">The sequence shown here is derived from an EMBL/GenBank/DDBJ whole genome shotgun (WGS) entry which is preliminary data.</text>
</comment>
<dbReference type="AlphaFoldDB" id="A0A2U1K8V0"/>
<dbReference type="FunFam" id="3.10.20.90:FF:000160">
    <property type="entry name" value="Polyubiquitin-C"/>
    <property type="match status" value="1"/>
</dbReference>
<dbReference type="InterPro" id="IPR019956">
    <property type="entry name" value="Ubiquitin_dom"/>
</dbReference>
<protein>
    <submittedName>
        <fullName evidence="4">Ubiquitin B</fullName>
    </submittedName>
</protein>
<dbReference type="Proteomes" id="UP000245207">
    <property type="component" value="Unassembled WGS sequence"/>
</dbReference>
<evidence type="ECO:0000313" key="5">
    <source>
        <dbReference type="Proteomes" id="UP000245207"/>
    </source>
</evidence>
<keyword evidence="1" id="KW-1017">Isopeptide bond</keyword>
<evidence type="ECO:0000259" key="3">
    <source>
        <dbReference type="PROSITE" id="PS50053"/>
    </source>
</evidence>
<dbReference type="GO" id="GO:0003729">
    <property type="term" value="F:mRNA binding"/>
    <property type="evidence" value="ECO:0007669"/>
    <property type="project" value="UniProtKB-ARBA"/>
</dbReference>
<dbReference type="SUPFAM" id="SSF54236">
    <property type="entry name" value="Ubiquitin-like"/>
    <property type="match status" value="1"/>
</dbReference>
<evidence type="ECO:0000313" key="4">
    <source>
        <dbReference type="EMBL" id="PWA13787.1"/>
    </source>
</evidence>
<keyword evidence="2" id="KW-0832">Ubl conjugation</keyword>
<dbReference type="Pfam" id="PF00240">
    <property type="entry name" value="ubiquitin"/>
    <property type="match status" value="1"/>
</dbReference>
<dbReference type="EMBL" id="PKPP01033784">
    <property type="protein sequence ID" value="PWA13787.1"/>
    <property type="molecule type" value="Genomic_DNA"/>
</dbReference>
<name>A0A2U1K8V0_ARTAN</name>
<dbReference type="SMART" id="SM00213">
    <property type="entry name" value="UBQ"/>
    <property type="match status" value="1"/>
</dbReference>
<sequence>MSVLQQTVFEEGGENRKMQLFARTLGDQTIALEVERSDKIRNLKAMIQDKKGIRADQQMLIFGGKQLEDNRTVADYNIQKENTIHLVLRLKGGMQVFVKTLTGKTITLEVKRRYADIRKNAYWKDYYLGS</sequence>
<organism evidence="4 5">
    <name type="scientific">Artemisia annua</name>
    <name type="common">Sweet wormwood</name>
    <dbReference type="NCBI Taxonomy" id="35608"/>
    <lineage>
        <taxon>Eukaryota</taxon>
        <taxon>Viridiplantae</taxon>
        <taxon>Streptophyta</taxon>
        <taxon>Embryophyta</taxon>
        <taxon>Tracheophyta</taxon>
        <taxon>Spermatophyta</taxon>
        <taxon>Magnoliopsida</taxon>
        <taxon>eudicotyledons</taxon>
        <taxon>Gunneridae</taxon>
        <taxon>Pentapetalae</taxon>
        <taxon>asterids</taxon>
        <taxon>campanulids</taxon>
        <taxon>Asterales</taxon>
        <taxon>Asteraceae</taxon>
        <taxon>Asteroideae</taxon>
        <taxon>Anthemideae</taxon>
        <taxon>Artemisiinae</taxon>
        <taxon>Artemisia</taxon>
    </lineage>
</organism>
<dbReference type="InterPro" id="IPR050158">
    <property type="entry name" value="Ubiquitin_ubiquitin-like"/>
</dbReference>
<keyword evidence="5" id="KW-1185">Reference proteome</keyword>
<accession>A0A2U1K8V0</accession>
<feature type="domain" description="Ubiquitin-like" evidence="3">
    <location>
        <begin position="18"/>
        <end position="93"/>
    </location>
</feature>
<dbReference type="PRINTS" id="PR00348">
    <property type="entry name" value="UBIQUITIN"/>
</dbReference>
<dbReference type="OrthoDB" id="604226at2759"/>
<gene>
    <name evidence="4" type="ORF">CTI12_AA630890</name>
</gene>
<dbReference type="STRING" id="35608.A0A2U1K8V0"/>
<proteinExistence type="predicted"/>
<reference evidence="4 5" key="1">
    <citation type="journal article" date="2018" name="Mol. Plant">
        <title>The genome of Artemisia annua provides insight into the evolution of Asteraceae family and artemisinin biosynthesis.</title>
        <authorList>
            <person name="Shen Q."/>
            <person name="Zhang L."/>
            <person name="Liao Z."/>
            <person name="Wang S."/>
            <person name="Yan T."/>
            <person name="Shi P."/>
            <person name="Liu M."/>
            <person name="Fu X."/>
            <person name="Pan Q."/>
            <person name="Wang Y."/>
            <person name="Lv Z."/>
            <person name="Lu X."/>
            <person name="Zhang F."/>
            <person name="Jiang W."/>
            <person name="Ma Y."/>
            <person name="Chen M."/>
            <person name="Hao X."/>
            <person name="Li L."/>
            <person name="Tang Y."/>
            <person name="Lv G."/>
            <person name="Zhou Y."/>
            <person name="Sun X."/>
            <person name="Brodelius P.E."/>
            <person name="Rose J.K.C."/>
            <person name="Tang K."/>
        </authorList>
    </citation>
    <scope>NUCLEOTIDE SEQUENCE [LARGE SCALE GENOMIC DNA]</scope>
    <source>
        <strain evidence="5">cv. Huhao1</strain>
        <tissue evidence="4">Leaf</tissue>
    </source>
</reference>
<evidence type="ECO:0000256" key="2">
    <source>
        <dbReference type="ARBA" id="ARBA00022843"/>
    </source>
</evidence>
<dbReference type="PANTHER" id="PTHR10666">
    <property type="entry name" value="UBIQUITIN"/>
    <property type="match status" value="1"/>
</dbReference>
<dbReference type="Gene3D" id="3.10.20.90">
    <property type="entry name" value="Phosphatidylinositol 3-kinase Catalytic Subunit, Chain A, domain 1"/>
    <property type="match status" value="2"/>
</dbReference>